<dbReference type="InterPro" id="IPR008966">
    <property type="entry name" value="Adhesion_dom_sf"/>
</dbReference>
<feature type="domain" description="SDR-like Ig" evidence="9">
    <location>
        <begin position="46"/>
        <end position="133"/>
    </location>
</feature>
<feature type="compositionally biased region" description="Low complexity" evidence="6">
    <location>
        <begin position="421"/>
        <end position="433"/>
    </location>
</feature>
<evidence type="ECO:0000256" key="8">
    <source>
        <dbReference type="SAM" id="SignalP"/>
    </source>
</evidence>
<proteinExistence type="predicted"/>
<keyword evidence="4 8" id="KW-0732">Signal</keyword>
<keyword evidence="7" id="KW-1133">Transmembrane helix</keyword>
<dbReference type="EMBL" id="BMDC01000001">
    <property type="protein sequence ID" value="GGH56718.1"/>
    <property type="molecule type" value="Genomic_DNA"/>
</dbReference>
<evidence type="ECO:0000256" key="1">
    <source>
        <dbReference type="ARBA" id="ARBA00004168"/>
    </source>
</evidence>
<evidence type="ECO:0000256" key="3">
    <source>
        <dbReference type="ARBA" id="ARBA00022525"/>
    </source>
</evidence>
<organism evidence="10 11">
    <name type="scientific">Rothia aerolata</name>
    <dbReference type="NCBI Taxonomy" id="1812262"/>
    <lineage>
        <taxon>Bacteria</taxon>
        <taxon>Bacillati</taxon>
        <taxon>Actinomycetota</taxon>
        <taxon>Actinomycetes</taxon>
        <taxon>Micrococcales</taxon>
        <taxon>Micrococcaceae</taxon>
        <taxon>Rothia</taxon>
    </lineage>
</organism>
<feature type="compositionally biased region" description="Polar residues" evidence="6">
    <location>
        <begin position="448"/>
        <end position="457"/>
    </location>
</feature>
<evidence type="ECO:0000256" key="7">
    <source>
        <dbReference type="SAM" id="Phobius"/>
    </source>
</evidence>
<evidence type="ECO:0000256" key="5">
    <source>
        <dbReference type="ARBA" id="ARBA00023088"/>
    </source>
</evidence>
<dbReference type="AlphaFoldDB" id="A0A917IM57"/>
<keyword evidence="11" id="KW-1185">Reference proteome</keyword>
<evidence type="ECO:0000313" key="10">
    <source>
        <dbReference type="EMBL" id="GGH56718.1"/>
    </source>
</evidence>
<keyword evidence="2" id="KW-0134">Cell wall</keyword>
<reference evidence="10 11" key="1">
    <citation type="journal article" date="2014" name="Int. J. Syst. Evol. Microbiol.">
        <title>Complete genome sequence of Corynebacterium casei LMG S-19264T (=DSM 44701T), isolated from a smear-ripened cheese.</title>
        <authorList>
            <consortium name="US DOE Joint Genome Institute (JGI-PGF)"/>
            <person name="Walter F."/>
            <person name="Albersmeier A."/>
            <person name="Kalinowski J."/>
            <person name="Ruckert C."/>
        </authorList>
    </citation>
    <scope>NUCLEOTIDE SEQUENCE [LARGE SCALE GENOMIC DNA]</scope>
    <source>
        <strain evidence="10 11">CCM 8669</strain>
    </source>
</reference>
<name>A0A917IM57_9MICC</name>
<feature type="chain" id="PRO_5037655577" description="SDR-like Ig domain-containing protein" evidence="8">
    <location>
        <begin position="28"/>
        <end position="519"/>
    </location>
</feature>
<keyword evidence="5" id="KW-0572">Peptidoglycan-anchor</keyword>
<dbReference type="Proteomes" id="UP000600171">
    <property type="component" value="Unassembled WGS sequence"/>
</dbReference>
<comment type="caution">
    <text evidence="10">The sequence shown here is derived from an EMBL/GenBank/DDBJ whole genome shotgun (WGS) entry which is preliminary data.</text>
</comment>
<dbReference type="Pfam" id="PF17961">
    <property type="entry name" value="Big_8"/>
    <property type="match status" value="1"/>
</dbReference>
<dbReference type="GO" id="GO:0007155">
    <property type="term" value="P:cell adhesion"/>
    <property type="evidence" value="ECO:0007669"/>
    <property type="project" value="InterPro"/>
</dbReference>
<keyword evidence="7" id="KW-0812">Transmembrane</keyword>
<keyword evidence="7" id="KW-0472">Membrane</keyword>
<gene>
    <name evidence="10" type="ORF">GCM10007359_01110</name>
</gene>
<evidence type="ECO:0000259" key="9">
    <source>
        <dbReference type="Pfam" id="PF17961"/>
    </source>
</evidence>
<evidence type="ECO:0000313" key="11">
    <source>
        <dbReference type="Proteomes" id="UP000600171"/>
    </source>
</evidence>
<dbReference type="InterPro" id="IPR011252">
    <property type="entry name" value="Fibrogen-bd_dom1"/>
</dbReference>
<evidence type="ECO:0000256" key="2">
    <source>
        <dbReference type="ARBA" id="ARBA00022512"/>
    </source>
</evidence>
<dbReference type="InterPro" id="IPR041171">
    <property type="entry name" value="SDR_Ig"/>
</dbReference>
<feature type="transmembrane region" description="Helical" evidence="7">
    <location>
        <begin position="494"/>
        <end position="514"/>
    </location>
</feature>
<feature type="compositionally biased region" description="Pro residues" evidence="6">
    <location>
        <begin position="295"/>
        <end position="310"/>
    </location>
</feature>
<feature type="signal peptide" evidence="8">
    <location>
        <begin position="1"/>
        <end position="27"/>
    </location>
</feature>
<dbReference type="RefSeq" id="WP_188358403.1">
    <property type="nucleotide sequence ID" value="NZ_BMDC01000001.1"/>
</dbReference>
<protein>
    <recommendedName>
        <fullName evidence="9">SDR-like Ig domain-containing protein</fullName>
    </recommendedName>
</protein>
<feature type="region of interest" description="Disordered" evidence="6">
    <location>
        <begin position="284"/>
        <end position="481"/>
    </location>
</feature>
<accession>A0A917IM57</accession>
<evidence type="ECO:0000256" key="4">
    <source>
        <dbReference type="ARBA" id="ARBA00022729"/>
    </source>
</evidence>
<evidence type="ECO:0000256" key="6">
    <source>
        <dbReference type="SAM" id="MobiDB-lite"/>
    </source>
</evidence>
<dbReference type="SUPFAM" id="SSF49401">
    <property type="entry name" value="Bacterial adhesins"/>
    <property type="match status" value="1"/>
</dbReference>
<comment type="subcellular location">
    <subcellularLocation>
        <location evidence="1">Secreted</location>
        <location evidence="1">Cell wall</location>
        <topology evidence="1">Peptidoglycan-anchor</topology>
    </subcellularLocation>
</comment>
<dbReference type="Gene3D" id="2.60.40.1280">
    <property type="match status" value="1"/>
</dbReference>
<feature type="compositionally biased region" description="Low complexity" evidence="6">
    <location>
        <begin position="398"/>
        <end position="410"/>
    </location>
</feature>
<keyword evidence="3" id="KW-0964">Secreted</keyword>
<sequence>MKKQAAALTVTALTLGGLGLVSVPAQAEEIDGAITSLTTAGEAVAGEPFTVNAEWSVPDYSQPGDTFTLQLPEQLVALTRAFEVKSDDGQTVANVTVENGLVTATLTDYVTQHPINIKGTLSFSARAANNVAATEPETIEWQGQAIVVQPRQNLIKPVQEPRKLGWNRAGGDVGWAFDIPGQMTNAELVDSPNNVALKCDSIYVGIADQSNGYPSSWTSVGEDAYSFNCTEGGFTLNIAEIPDNQLVHVTIDSVPVNGVAEATNDWTLTADNGSYEGAASTPVYWASGSGNGELPPAPSEEPTPPAPTEEPTPEVTETPEAPEPSEEPTPDVTETPEAPQPSEEPTPEVTETPDAPEPSEEPTPDVTETPEAPQPSEEPTPEVTETPEAPEPSEESTPEVTETPEASETPEAPEPSEEPTPEVTESPEASETPAPVSDNGSEPPAPAQNEQSSQPLDQQDRSTVVAEGRGSGMTEQQAGRQSTGVLAYTGFNSWQLALGGLGILALGVAVVAIARRRAE</sequence>